<accession>A0A7C3E9H7</accession>
<protein>
    <submittedName>
        <fullName evidence="1">Uncharacterized protein</fullName>
    </submittedName>
</protein>
<name>A0A7C3E9H7_9SPIR</name>
<dbReference type="AlphaFoldDB" id="A0A7C3E9H7"/>
<reference evidence="1" key="1">
    <citation type="journal article" date="2020" name="mSystems">
        <title>Genome- and Community-Level Interaction Insights into Carbon Utilization and Element Cycling Functions of Hydrothermarchaeota in Hydrothermal Sediment.</title>
        <authorList>
            <person name="Zhou Z."/>
            <person name="Liu Y."/>
            <person name="Xu W."/>
            <person name="Pan J."/>
            <person name="Luo Z.H."/>
            <person name="Li M."/>
        </authorList>
    </citation>
    <scope>NUCLEOTIDE SEQUENCE [LARGE SCALE GENOMIC DNA]</scope>
    <source>
        <strain evidence="1">SpSt-503</strain>
    </source>
</reference>
<comment type="caution">
    <text evidence="1">The sequence shown here is derived from an EMBL/GenBank/DDBJ whole genome shotgun (WGS) entry which is preliminary data.</text>
</comment>
<gene>
    <name evidence="1" type="ORF">ENS59_06850</name>
</gene>
<dbReference type="EMBL" id="DSVL01000211">
    <property type="protein sequence ID" value="HFH29216.1"/>
    <property type="molecule type" value="Genomic_DNA"/>
</dbReference>
<evidence type="ECO:0000313" key="1">
    <source>
        <dbReference type="EMBL" id="HFH29216.1"/>
    </source>
</evidence>
<proteinExistence type="predicted"/>
<sequence length="62" mass="7394">MEQDLKKAGVKRCYACIQWEGQRTYYSEKKMFKVDTHRDGNCLVHHQLTKGSHFCDRFEALK</sequence>
<organism evidence="1">
    <name type="scientific">Gracilinema caldarium</name>
    <dbReference type="NCBI Taxonomy" id="215591"/>
    <lineage>
        <taxon>Bacteria</taxon>
        <taxon>Pseudomonadati</taxon>
        <taxon>Spirochaetota</taxon>
        <taxon>Spirochaetia</taxon>
        <taxon>Spirochaetales</taxon>
        <taxon>Breznakiellaceae</taxon>
        <taxon>Gracilinema</taxon>
    </lineage>
</organism>